<sequence>MKKLRIKRKKKTLCFQYCPKLKLLKGKFRFIKHSLPTQAKALQNHHHFTQNLVGFQSNSGGREELVPSPVRGNNSMITRSKLVEQLRDYQIRSQHRCPALVVFSPKPVLSTWLELELDSRAPIFSFTAETKTDVAVAIFWALSFILLLSSSYVVLYLTHYWISLAFMCIGILVPIRLRVARQSLARKRDRRLLLPLSM</sequence>
<accession>A0A5A7Q7L3</accession>
<dbReference type="PANTHER" id="PTHR34936">
    <property type="entry name" value="EXPRESSED PROTEIN"/>
    <property type="match status" value="1"/>
</dbReference>
<evidence type="ECO:0000256" key="1">
    <source>
        <dbReference type="SAM" id="Phobius"/>
    </source>
</evidence>
<name>A0A5A7Q7L3_STRAF</name>
<dbReference type="PANTHER" id="PTHR34936:SF2">
    <property type="entry name" value="EXPRESSED PROTEIN"/>
    <property type="match status" value="1"/>
</dbReference>
<dbReference type="AlphaFoldDB" id="A0A5A7Q7L3"/>
<keyword evidence="1" id="KW-0812">Transmembrane</keyword>
<keyword evidence="3" id="KW-1185">Reference proteome</keyword>
<keyword evidence="1" id="KW-0472">Membrane</keyword>
<feature type="transmembrane region" description="Helical" evidence="1">
    <location>
        <begin position="160"/>
        <end position="179"/>
    </location>
</feature>
<organism evidence="2 3">
    <name type="scientific">Striga asiatica</name>
    <name type="common">Asiatic witchweed</name>
    <name type="synonym">Buchnera asiatica</name>
    <dbReference type="NCBI Taxonomy" id="4170"/>
    <lineage>
        <taxon>Eukaryota</taxon>
        <taxon>Viridiplantae</taxon>
        <taxon>Streptophyta</taxon>
        <taxon>Embryophyta</taxon>
        <taxon>Tracheophyta</taxon>
        <taxon>Spermatophyta</taxon>
        <taxon>Magnoliopsida</taxon>
        <taxon>eudicotyledons</taxon>
        <taxon>Gunneridae</taxon>
        <taxon>Pentapetalae</taxon>
        <taxon>asterids</taxon>
        <taxon>lamiids</taxon>
        <taxon>Lamiales</taxon>
        <taxon>Orobanchaceae</taxon>
        <taxon>Buchnereae</taxon>
        <taxon>Striga</taxon>
    </lineage>
</organism>
<proteinExistence type="predicted"/>
<dbReference type="EMBL" id="BKCP01005805">
    <property type="protein sequence ID" value="GER40031.1"/>
    <property type="molecule type" value="Genomic_DNA"/>
</dbReference>
<gene>
    <name evidence="2" type="ORF">STAS_16675</name>
</gene>
<dbReference type="Proteomes" id="UP000325081">
    <property type="component" value="Unassembled WGS sequence"/>
</dbReference>
<evidence type="ECO:0000313" key="2">
    <source>
        <dbReference type="EMBL" id="GER40031.1"/>
    </source>
</evidence>
<comment type="caution">
    <text evidence="2">The sequence shown here is derived from an EMBL/GenBank/DDBJ whole genome shotgun (WGS) entry which is preliminary data.</text>
</comment>
<evidence type="ECO:0000313" key="3">
    <source>
        <dbReference type="Proteomes" id="UP000325081"/>
    </source>
</evidence>
<keyword evidence="1" id="KW-1133">Transmembrane helix</keyword>
<feature type="transmembrane region" description="Helical" evidence="1">
    <location>
        <begin position="134"/>
        <end position="154"/>
    </location>
</feature>
<reference evidence="3" key="1">
    <citation type="journal article" date="2019" name="Curr. Biol.">
        <title>Genome Sequence of Striga asiatica Provides Insight into the Evolution of Plant Parasitism.</title>
        <authorList>
            <person name="Yoshida S."/>
            <person name="Kim S."/>
            <person name="Wafula E.K."/>
            <person name="Tanskanen J."/>
            <person name="Kim Y.M."/>
            <person name="Honaas L."/>
            <person name="Yang Z."/>
            <person name="Spallek T."/>
            <person name="Conn C.E."/>
            <person name="Ichihashi Y."/>
            <person name="Cheong K."/>
            <person name="Cui S."/>
            <person name="Der J.P."/>
            <person name="Gundlach H."/>
            <person name="Jiao Y."/>
            <person name="Hori C."/>
            <person name="Ishida J.K."/>
            <person name="Kasahara H."/>
            <person name="Kiba T."/>
            <person name="Kim M.S."/>
            <person name="Koo N."/>
            <person name="Laohavisit A."/>
            <person name="Lee Y.H."/>
            <person name="Lumba S."/>
            <person name="McCourt P."/>
            <person name="Mortimer J.C."/>
            <person name="Mutuku J.M."/>
            <person name="Nomura T."/>
            <person name="Sasaki-Sekimoto Y."/>
            <person name="Seto Y."/>
            <person name="Wang Y."/>
            <person name="Wakatake T."/>
            <person name="Sakakibara H."/>
            <person name="Demura T."/>
            <person name="Yamaguchi S."/>
            <person name="Yoneyama K."/>
            <person name="Manabe R.I."/>
            <person name="Nelson D.C."/>
            <person name="Schulman A.H."/>
            <person name="Timko M.P."/>
            <person name="dePamphilis C.W."/>
            <person name="Choi D."/>
            <person name="Shirasu K."/>
        </authorList>
    </citation>
    <scope>NUCLEOTIDE SEQUENCE [LARGE SCALE GENOMIC DNA]</scope>
    <source>
        <strain evidence="3">cv. UVA1</strain>
    </source>
</reference>
<protein>
    <submittedName>
        <fullName evidence="2">Sphingoid long-chain base transporter RSB1</fullName>
    </submittedName>
</protein>
<dbReference type="OrthoDB" id="671923at2759"/>